<proteinExistence type="inferred from homology"/>
<comment type="caution">
    <text evidence="3">The sequence shown here is derived from an EMBL/GenBank/DDBJ whole genome shotgun (WGS) entry which is preliminary data.</text>
</comment>
<dbReference type="PANTHER" id="PTHR21198:SF7">
    <property type="entry name" value="ASPARTATE-GLUTAMATE RACEMASE FAMILY"/>
    <property type="match status" value="1"/>
</dbReference>
<dbReference type="AlphaFoldDB" id="A0A6A8M675"/>
<keyword evidence="2" id="KW-0413">Isomerase</keyword>
<sequence>MLGIVGGMGPLASALFYEMLIRKTPAGKDQDHIDLILLSHSSMPDRTATILHGSEEDKQLVRSLLEKDVERLVAAGCDEVVITCNTAHYFVARMPEKLRKKVINLIDVTAEKIACSGKKRIAILATDGTIRTGLYQKALEQAGIDSEIPDPDIQNIVMRIIYDHVKSGKKVPGQLWHETMSRVRASGCDGAILGCTELSVAFDEFKGDETFDGDGLSFFDPLEITAEKCIALEKM</sequence>
<dbReference type="Pfam" id="PF01177">
    <property type="entry name" value="Asp_Glu_race"/>
    <property type="match status" value="1"/>
</dbReference>
<evidence type="ECO:0000256" key="2">
    <source>
        <dbReference type="ARBA" id="ARBA00023235"/>
    </source>
</evidence>
<dbReference type="PROSITE" id="PS00923">
    <property type="entry name" value="ASP_GLU_RACEMASE_1"/>
    <property type="match status" value="1"/>
</dbReference>
<reference evidence="3" key="1">
    <citation type="submission" date="2019-09" db="EMBL/GenBank/DDBJ databases">
        <title>In-depth cultivation of the pig gut microbiome towards novel bacterial diversity and tailored functional studies.</title>
        <authorList>
            <person name="Wylensek D."/>
            <person name="Hitch T.C.A."/>
            <person name="Clavel T."/>
        </authorList>
    </citation>
    <scope>NUCLEOTIDE SEQUENCE</scope>
    <source>
        <strain evidence="3">RF-744-FAT-WT-3</strain>
    </source>
</reference>
<organism evidence="3">
    <name type="scientific">Baileyella intestinalis</name>
    <dbReference type="NCBI Taxonomy" id="2606709"/>
    <lineage>
        <taxon>Bacteria</taxon>
        <taxon>Bacillati</taxon>
        <taxon>Bacillota</taxon>
        <taxon>Clostridia</taxon>
        <taxon>Peptostreptococcales</taxon>
        <taxon>Anaerovoracaceae</taxon>
        <taxon>Baileyella</taxon>
    </lineage>
</organism>
<name>A0A6A8M675_9FIRM</name>
<comment type="similarity">
    <text evidence="1">Belongs to the aspartate/glutamate racemases family.</text>
</comment>
<dbReference type="Gene3D" id="3.40.50.1860">
    <property type="match status" value="2"/>
</dbReference>
<dbReference type="InterPro" id="IPR015942">
    <property type="entry name" value="Asp/Glu/hydantoin_racemase"/>
</dbReference>
<dbReference type="PANTHER" id="PTHR21198">
    <property type="entry name" value="GLUTAMATE RACEMASE"/>
    <property type="match status" value="1"/>
</dbReference>
<dbReference type="NCBIfam" id="TIGR00035">
    <property type="entry name" value="asp_race"/>
    <property type="match status" value="1"/>
</dbReference>
<protein>
    <submittedName>
        <fullName evidence="3">Aspartate/glutamate racemase family protein</fullName>
    </submittedName>
</protein>
<dbReference type="InterPro" id="IPR004380">
    <property type="entry name" value="Asp_race"/>
</dbReference>
<evidence type="ECO:0000256" key="1">
    <source>
        <dbReference type="ARBA" id="ARBA00007847"/>
    </source>
</evidence>
<dbReference type="InterPro" id="IPR018187">
    <property type="entry name" value="Asp/Glu_racemase_AS_1"/>
</dbReference>
<dbReference type="EMBL" id="VUNB01000002">
    <property type="protein sequence ID" value="MST68441.1"/>
    <property type="molecule type" value="Genomic_DNA"/>
</dbReference>
<dbReference type="SUPFAM" id="SSF53681">
    <property type="entry name" value="Aspartate/glutamate racemase"/>
    <property type="match status" value="2"/>
</dbReference>
<gene>
    <name evidence="3" type="ORF">FYJ66_02390</name>
</gene>
<dbReference type="GO" id="GO:0047661">
    <property type="term" value="F:amino-acid racemase activity"/>
    <property type="evidence" value="ECO:0007669"/>
    <property type="project" value="InterPro"/>
</dbReference>
<dbReference type="RefSeq" id="WP_154571918.1">
    <property type="nucleotide sequence ID" value="NZ_VUNB01000002.1"/>
</dbReference>
<accession>A0A6A8M675</accession>
<dbReference type="InterPro" id="IPR001920">
    <property type="entry name" value="Asp/Glu_race"/>
</dbReference>
<evidence type="ECO:0000313" key="3">
    <source>
        <dbReference type="EMBL" id="MST68441.1"/>
    </source>
</evidence>